<dbReference type="AlphaFoldDB" id="A0A8J3S421"/>
<gene>
    <name evidence="3" type="ORF">Pro02_57900</name>
</gene>
<feature type="region of interest" description="Disordered" evidence="1">
    <location>
        <begin position="327"/>
        <end position="356"/>
    </location>
</feature>
<reference evidence="3" key="1">
    <citation type="submission" date="2021-01" db="EMBL/GenBank/DDBJ databases">
        <title>Whole genome shotgun sequence of Planobispora rosea NBRC 15558.</title>
        <authorList>
            <person name="Komaki H."/>
            <person name="Tamura T."/>
        </authorList>
    </citation>
    <scope>NUCLEOTIDE SEQUENCE</scope>
    <source>
        <strain evidence="3">NBRC 15558</strain>
    </source>
</reference>
<feature type="region of interest" description="Disordered" evidence="1">
    <location>
        <begin position="371"/>
        <end position="394"/>
    </location>
</feature>
<evidence type="ECO:0000313" key="3">
    <source>
        <dbReference type="EMBL" id="GIH87382.1"/>
    </source>
</evidence>
<dbReference type="SUPFAM" id="SSF56601">
    <property type="entry name" value="beta-lactamase/transpeptidase-like"/>
    <property type="match status" value="1"/>
</dbReference>
<sequence>MPSPHPLLPRSTPAASGMSSRAITALLDRLDAHSVECHSLMIVHRGHVIAEGWWAPYDADRPHLLYSLTKSFTAIAVGLAVTDGLLSPDDRIAQILPEHVPADLHRQAHRLTVHHLLSMTTGHRTDSLAEAWQREPGDLVTGFLRVPFPDPVGTRHAYDNPTTFILARMVEKVTGRPLPDLLDERLFLPMGIDHAEWDRVASGAAFGFHGLHLRTEAVAAFGQLLLREGRWGERQLIPRSWVRLATRPHIDTQPFEDGSGNADYLRGYGYQFWISRHGYHGDGSFGQLCVVVPSHDLVVAVTGAHTRAQAVLDAIWECLLPGVGHAASTPDDAASARDDAGDAASTRDDAGDAASARDDELLAERLRRLSLPPVPGSAAPHRSAKARLDASTEDSALPDATTVAVDPVGGGWLVRFGPFPEIGSLPGAETFLDVEVGHGEWRESSPLGRPVVATGAWQGDTFVAELYVITTPHRVRLVVDTGTGTAVATWNIAPLTGSDLRVHLRSPLMTRPDVA</sequence>
<accession>A0A8J3S421</accession>
<dbReference type="PANTHER" id="PTHR43283">
    <property type="entry name" value="BETA-LACTAMASE-RELATED"/>
    <property type="match status" value="1"/>
</dbReference>
<comment type="caution">
    <text evidence="3">The sequence shown here is derived from an EMBL/GenBank/DDBJ whole genome shotgun (WGS) entry which is preliminary data.</text>
</comment>
<dbReference type="Gene3D" id="3.40.710.10">
    <property type="entry name" value="DD-peptidase/beta-lactamase superfamily"/>
    <property type="match status" value="1"/>
</dbReference>
<name>A0A8J3S421_PLARO</name>
<dbReference type="InterPro" id="IPR012338">
    <property type="entry name" value="Beta-lactam/transpept-like"/>
</dbReference>
<dbReference type="InterPro" id="IPR001466">
    <property type="entry name" value="Beta-lactam-related"/>
</dbReference>
<protein>
    <recommendedName>
        <fullName evidence="2">Beta-lactamase-related domain-containing protein</fullName>
    </recommendedName>
</protein>
<dbReference type="InterPro" id="IPR050789">
    <property type="entry name" value="Diverse_Enzym_Activities"/>
</dbReference>
<organism evidence="3 4">
    <name type="scientific">Planobispora rosea</name>
    <dbReference type="NCBI Taxonomy" id="35762"/>
    <lineage>
        <taxon>Bacteria</taxon>
        <taxon>Bacillati</taxon>
        <taxon>Actinomycetota</taxon>
        <taxon>Actinomycetes</taxon>
        <taxon>Streptosporangiales</taxon>
        <taxon>Streptosporangiaceae</taxon>
        <taxon>Planobispora</taxon>
    </lineage>
</organism>
<dbReference type="RefSeq" id="WP_189243437.1">
    <property type="nucleotide sequence ID" value="NZ_BMQP01000039.1"/>
</dbReference>
<evidence type="ECO:0000259" key="2">
    <source>
        <dbReference type="Pfam" id="PF00144"/>
    </source>
</evidence>
<proteinExistence type="predicted"/>
<keyword evidence="4" id="KW-1185">Reference proteome</keyword>
<feature type="domain" description="Beta-lactamase-related" evidence="2">
    <location>
        <begin position="28"/>
        <end position="302"/>
    </location>
</feature>
<dbReference type="Proteomes" id="UP000655044">
    <property type="component" value="Unassembled WGS sequence"/>
</dbReference>
<feature type="compositionally biased region" description="Basic and acidic residues" evidence="1">
    <location>
        <begin position="334"/>
        <end position="356"/>
    </location>
</feature>
<evidence type="ECO:0000313" key="4">
    <source>
        <dbReference type="Proteomes" id="UP000655044"/>
    </source>
</evidence>
<dbReference type="Pfam" id="PF00144">
    <property type="entry name" value="Beta-lactamase"/>
    <property type="match status" value="1"/>
</dbReference>
<dbReference type="PANTHER" id="PTHR43283:SF7">
    <property type="entry name" value="BETA-LACTAMASE-RELATED DOMAIN-CONTAINING PROTEIN"/>
    <property type="match status" value="1"/>
</dbReference>
<evidence type="ECO:0000256" key="1">
    <source>
        <dbReference type="SAM" id="MobiDB-lite"/>
    </source>
</evidence>
<dbReference type="EMBL" id="BOOI01000058">
    <property type="protein sequence ID" value="GIH87382.1"/>
    <property type="molecule type" value="Genomic_DNA"/>
</dbReference>